<accession>A0AAE1EJ07</accession>
<reference evidence="1" key="1">
    <citation type="submission" date="2023-10" db="EMBL/GenBank/DDBJ databases">
        <title>Genome assemblies of two species of porcelain crab, Petrolisthes cinctipes and Petrolisthes manimaculis (Anomura: Porcellanidae).</title>
        <authorList>
            <person name="Angst P."/>
        </authorList>
    </citation>
    <scope>NUCLEOTIDE SEQUENCE</scope>
    <source>
        <strain evidence="1">PB745_01</strain>
        <tissue evidence="1">Gill</tissue>
    </source>
</reference>
<keyword evidence="2" id="KW-1185">Reference proteome</keyword>
<comment type="caution">
    <text evidence="1">The sequence shown here is derived from an EMBL/GenBank/DDBJ whole genome shotgun (WGS) entry which is preliminary data.</text>
</comment>
<evidence type="ECO:0000313" key="1">
    <source>
        <dbReference type="EMBL" id="KAK3851051.1"/>
    </source>
</evidence>
<evidence type="ECO:0000313" key="2">
    <source>
        <dbReference type="Proteomes" id="UP001286313"/>
    </source>
</evidence>
<name>A0AAE1EJ07_PETCI</name>
<dbReference type="AlphaFoldDB" id="A0AAE1EJ07"/>
<organism evidence="1 2">
    <name type="scientific">Petrolisthes cinctipes</name>
    <name type="common">Flat porcelain crab</name>
    <dbReference type="NCBI Taxonomy" id="88211"/>
    <lineage>
        <taxon>Eukaryota</taxon>
        <taxon>Metazoa</taxon>
        <taxon>Ecdysozoa</taxon>
        <taxon>Arthropoda</taxon>
        <taxon>Crustacea</taxon>
        <taxon>Multicrustacea</taxon>
        <taxon>Malacostraca</taxon>
        <taxon>Eumalacostraca</taxon>
        <taxon>Eucarida</taxon>
        <taxon>Decapoda</taxon>
        <taxon>Pleocyemata</taxon>
        <taxon>Anomura</taxon>
        <taxon>Galatheoidea</taxon>
        <taxon>Porcellanidae</taxon>
        <taxon>Petrolisthes</taxon>
    </lineage>
</organism>
<dbReference type="Proteomes" id="UP001286313">
    <property type="component" value="Unassembled WGS sequence"/>
</dbReference>
<sequence length="143" mass="16320">MESPRGCTVYSQTILSALCQGHLMCWPHMLQQCQIVMNQALHTSMGKQLYLAFSSRYPPILADGACLPSVTGDEDDLALAHDLIHDTHQKRSQRYRDVANRKQRNQSVKVGILVWIKRETVFPSTIQKLNVKWNGPYKVIKVK</sequence>
<proteinExistence type="predicted"/>
<protein>
    <submittedName>
        <fullName evidence="1">Uncharacterized protein</fullName>
    </submittedName>
</protein>
<dbReference type="EMBL" id="JAWQEG010008070">
    <property type="protein sequence ID" value="KAK3851051.1"/>
    <property type="molecule type" value="Genomic_DNA"/>
</dbReference>
<gene>
    <name evidence="1" type="ORF">Pcinc_042276</name>
</gene>